<protein>
    <submittedName>
        <fullName evidence="5">Uncharacterized protein</fullName>
    </submittedName>
</protein>
<evidence type="ECO:0000256" key="3">
    <source>
        <dbReference type="PROSITE-ProRule" id="PRU00023"/>
    </source>
</evidence>
<evidence type="ECO:0000313" key="5">
    <source>
        <dbReference type="EMBL" id="KAL3801833.1"/>
    </source>
</evidence>
<evidence type="ECO:0000313" key="6">
    <source>
        <dbReference type="Proteomes" id="UP001516023"/>
    </source>
</evidence>
<keyword evidence="2 3" id="KW-0040">ANK repeat</keyword>
<evidence type="ECO:0000256" key="4">
    <source>
        <dbReference type="SAM" id="MobiDB-lite"/>
    </source>
</evidence>
<name>A0ABD3QNI0_9STRA</name>
<dbReference type="SUPFAM" id="SSF48403">
    <property type="entry name" value="Ankyrin repeat"/>
    <property type="match status" value="1"/>
</dbReference>
<dbReference type="SMART" id="SM00248">
    <property type="entry name" value="ANK"/>
    <property type="match status" value="2"/>
</dbReference>
<dbReference type="InterPro" id="IPR002110">
    <property type="entry name" value="Ankyrin_rpt"/>
</dbReference>
<gene>
    <name evidence="5" type="ORF">HJC23_001229</name>
</gene>
<feature type="compositionally biased region" description="Low complexity" evidence="4">
    <location>
        <begin position="82"/>
        <end position="92"/>
    </location>
</feature>
<keyword evidence="6" id="KW-1185">Reference proteome</keyword>
<dbReference type="Pfam" id="PF12796">
    <property type="entry name" value="Ank_2"/>
    <property type="match status" value="1"/>
</dbReference>
<keyword evidence="1" id="KW-0677">Repeat</keyword>
<dbReference type="PROSITE" id="PS50088">
    <property type="entry name" value="ANK_REPEAT"/>
    <property type="match status" value="1"/>
</dbReference>
<proteinExistence type="predicted"/>
<dbReference type="Gene3D" id="1.25.40.20">
    <property type="entry name" value="Ankyrin repeat-containing domain"/>
    <property type="match status" value="1"/>
</dbReference>
<organism evidence="5 6">
    <name type="scientific">Cyclotella cryptica</name>
    <dbReference type="NCBI Taxonomy" id="29204"/>
    <lineage>
        <taxon>Eukaryota</taxon>
        <taxon>Sar</taxon>
        <taxon>Stramenopiles</taxon>
        <taxon>Ochrophyta</taxon>
        <taxon>Bacillariophyta</taxon>
        <taxon>Coscinodiscophyceae</taxon>
        <taxon>Thalassiosirophycidae</taxon>
        <taxon>Stephanodiscales</taxon>
        <taxon>Stephanodiscaceae</taxon>
        <taxon>Cyclotella</taxon>
    </lineage>
</organism>
<accession>A0ABD3QNI0</accession>
<evidence type="ECO:0000256" key="1">
    <source>
        <dbReference type="ARBA" id="ARBA00022737"/>
    </source>
</evidence>
<dbReference type="InterPro" id="IPR036770">
    <property type="entry name" value="Ankyrin_rpt-contain_sf"/>
</dbReference>
<feature type="region of interest" description="Disordered" evidence="4">
    <location>
        <begin position="58"/>
        <end position="92"/>
    </location>
</feature>
<dbReference type="EMBL" id="JABMIG020000024">
    <property type="protein sequence ID" value="KAL3801833.1"/>
    <property type="molecule type" value="Genomic_DNA"/>
</dbReference>
<dbReference type="PROSITE" id="PS50297">
    <property type="entry name" value="ANK_REP_REGION"/>
    <property type="match status" value="1"/>
</dbReference>
<feature type="repeat" description="ANK" evidence="3">
    <location>
        <begin position="462"/>
        <end position="494"/>
    </location>
</feature>
<feature type="compositionally biased region" description="Polar residues" evidence="4">
    <location>
        <begin position="62"/>
        <end position="72"/>
    </location>
</feature>
<comment type="caution">
    <text evidence="5">The sequence shown here is derived from an EMBL/GenBank/DDBJ whole genome shotgun (WGS) entry which is preliminary data.</text>
</comment>
<dbReference type="PANTHER" id="PTHR24126">
    <property type="entry name" value="ANKYRIN REPEAT, PH AND SEC7 DOMAIN CONTAINING PROTEIN SECG-RELATED"/>
    <property type="match status" value="1"/>
</dbReference>
<reference evidence="5 6" key="1">
    <citation type="journal article" date="2020" name="G3 (Bethesda)">
        <title>Improved Reference Genome for Cyclotella cryptica CCMP332, a Model for Cell Wall Morphogenesis, Salinity Adaptation, and Lipid Production in Diatoms (Bacillariophyta).</title>
        <authorList>
            <person name="Roberts W.R."/>
            <person name="Downey K.M."/>
            <person name="Ruck E.C."/>
            <person name="Traller J.C."/>
            <person name="Alverson A.J."/>
        </authorList>
    </citation>
    <scope>NUCLEOTIDE SEQUENCE [LARGE SCALE GENOMIC DNA]</scope>
    <source>
        <strain evidence="5 6">CCMP332</strain>
    </source>
</reference>
<dbReference type="AlphaFoldDB" id="A0ABD3QNI0"/>
<sequence>MNMQHRRCQTRAFPRRTQRFIFLAVLSIAVIDDFHRLSPSKFCASGLKLTSLGSKGGVLNVDTDTNTNGAESSHSHDNSEQSTRSSTTDRSTYGVDCSFPTHRNSINLNGNCPFDGVERQKNYDDFMEKCRESLHPLQYLCDESERSRIETNLIQPARIKNYTELGFQKVPTPPKLHEALTKFFWANAGQTATPEKWAPTTSDITSTTAMNHWKAYSRLMDIDDAYYNQSGEHLRTIVWDETRPVLEQWAGVELSPSALYGIRVWSNHAVVPPHLDAEPLVITAVINVAETLTNPWIMEMIGHDGRAYNVTLLPGEMLLYEGASVIHGRPFPMKGIFSSNVFVHFEPIGHYLNQPYFDPDGRSPEEDLEYLYQQALSRAKVAENLDDSLKAATIQSTLHPNYIESGSLHAKRWRQTHQRAKLRITLDSAALNVHTAASSGDLEALILLEEASPGSIQKVDENGWTPLHEAIRSDQLAVIKFLLSKGLNINQRTHNGEGGSPLWWAKQYHGKDHRIVKFLQSKGAKEIPPEKEK</sequence>
<evidence type="ECO:0000256" key="2">
    <source>
        <dbReference type="ARBA" id="ARBA00023043"/>
    </source>
</evidence>
<dbReference type="Proteomes" id="UP001516023">
    <property type="component" value="Unassembled WGS sequence"/>
</dbReference>